<dbReference type="SUPFAM" id="SSF51735">
    <property type="entry name" value="NAD(P)-binding Rossmann-fold domains"/>
    <property type="match status" value="2"/>
</dbReference>
<proteinExistence type="inferred from homology"/>
<dbReference type="Proteomes" id="UP001501480">
    <property type="component" value="Unassembled WGS sequence"/>
</dbReference>
<dbReference type="Pfam" id="PF02719">
    <property type="entry name" value="Polysacc_synt_2"/>
    <property type="match status" value="1"/>
</dbReference>
<dbReference type="InterPro" id="IPR036291">
    <property type="entry name" value="NAD(P)-bd_dom_sf"/>
</dbReference>
<organism evidence="4 5">
    <name type="scientific">Aeromicrobium halocynthiae</name>
    <dbReference type="NCBI Taxonomy" id="560557"/>
    <lineage>
        <taxon>Bacteria</taxon>
        <taxon>Bacillati</taxon>
        <taxon>Actinomycetota</taxon>
        <taxon>Actinomycetes</taxon>
        <taxon>Propionibacteriales</taxon>
        <taxon>Nocardioidaceae</taxon>
        <taxon>Aeromicrobium</taxon>
    </lineage>
</organism>
<dbReference type="PANTHER" id="PTHR43318:SF1">
    <property type="entry name" value="POLYSACCHARIDE BIOSYNTHESIS PROTEIN EPSC-RELATED"/>
    <property type="match status" value="1"/>
</dbReference>
<protein>
    <submittedName>
        <fullName evidence="4">Nucleoside-diphosphate sugar epimerase/dehydratase</fullName>
    </submittedName>
</protein>
<keyword evidence="2" id="KW-0812">Transmembrane</keyword>
<evidence type="ECO:0000313" key="4">
    <source>
        <dbReference type="EMBL" id="GAA2084282.1"/>
    </source>
</evidence>
<dbReference type="CDD" id="cd05237">
    <property type="entry name" value="UDP_invert_4-6DH_SDR_e"/>
    <property type="match status" value="1"/>
</dbReference>
<name>A0ABN2W618_9ACTN</name>
<dbReference type="Gene3D" id="3.40.50.720">
    <property type="entry name" value="NAD(P)-binding Rossmann-like Domain"/>
    <property type="match status" value="2"/>
</dbReference>
<feature type="transmembrane region" description="Helical" evidence="2">
    <location>
        <begin position="131"/>
        <end position="157"/>
    </location>
</feature>
<gene>
    <name evidence="4" type="ORF">GCM10009821_27040</name>
</gene>
<dbReference type="InterPro" id="IPR051203">
    <property type="entry name" value="Polysaccharide_Synthase-Rel"/>
</dbReference>
<reference evidence="4 5" key="1">
    <citation type="journal article" date="2019" name="Int. J. Syst. Evol. Microbiol.">
        <title>The Global Catalogue of Microorganisms (GCM) 10K type strain sequencing project: providing services to taxonomists for standard genome sequencing and annotation.</title>
        <authorList>
            <consortium name="The Broad Institute Genomics Platform"/>
            <consortium name="The Broad Institute Genome Sequencing Center for Infectious Disease"/>
            <person name="Wu L."/>
            <person name="Ma J."/>
        </authorList>
    </citation>
    <scope>NUCLEOTIDE SEQUENCE [LARGE SCALE GENOMIC DNA]</scope>
    <source>
        <strain evidence="4 5">JCM 15749</strain>
    </source>
</reference>
<sequence>MLANRPTLRDETDRPHLVPDGVQCDAITGVYLQGRGFQGSDVRATIIVLLRRNRVAALSVLDVLAWCGALYLAVALRLDTVVLAWTPTMSGADARVPILGVLAVGAVASIAHLAFAWVLKLHQGRNAIGGFEEMVALGAVVVGAGVVAAMVNGFAVLMVPRTAVISGTVIAFVFCAWPRALWRTTVAQARPAPAGGSMVPIIVAGAGEAGRELVRSMQRDAHQHWDPVAYVDDDVRKKHFRHRGVAVRGTTRDLERIVATTRARALVIAMPSADSTSITRIYDLARAADLEVKVLPGVHELLDGRVSHTDVRDISPLDLLGRHQVETDVSGIADFLTARRVLVTGAGGSIGSELCRQIVQFDPERLVMLDRDESALHSLTLSLYGRADLESPDVVLADIRDAERLREVFDHHRPDIVFHAAALKHVNMLEQYPAEALKTNVLGTRNVLDAAEAAGVGRFVNISTDKAAAPENALGYSKRLAEGLTAERGSTAQGTYLSVRFGNVLGTRGSVLTTFAAQIAAGGPVTVTDPEVTRFFMTVDEAVQLVLQAAVIGSDGEALVLDMGTPVRIIDVAEQMIEMSGEDIAIEITGLKPGEKLHEVLFGLEETGERPIHPLISHVSVPQAVGALDGVSTSGTADATMTAMRRACTSLVQRDVEARP</sequence>
<dbReference type="EMBL" id="BAAAPY010000012">
    <property type="protein sequence ID" value="GAA2084282.1"/>
    <property type="molecule type" value="Genomic_DNA"/>
</dbReference>
<evidence type="ECO:0000313" key="5">
    <source>
        <dbReference type="Proteomes" id="UP001501480"/>
    </source>
</evidence>
<feature type="transmembrane region" description="Helical" evidence="2">
    <location>
        <begin position="55"/>
        <end position="76"/>
    </location>
</feature>
<feature type="domain" description="Polysaccharide biosynthesis protein CapD-like" evidence="3">
    <location>
        <begin position="341"/>
        <end position="614"/>
    </location>
</feature>
<accession>A0ABN2W618</accession>
<comment type="caution">
    <text evidence="4">The sequence shown here is derived from an EMBL/GenBank/DDBJ whole genome shotgun (WGS) entry which is preliminary data.</text>
</comment>
<comment type="similarity">
    <text evidence="1">Belongs to the polysaccharide synthase family.</text>
</comment>
<feature type="transmembrane region" description="Helical" evidence="2">
    <location>
        <begin position="163"/>
        <end position="182"/>
    </location>
</feature>
<evidence type="ECO:0000256" key="2">
    <source>
        <dbReference type="SAM" id="Phobius"/>
    </source>
</evidence>
<dbReference type="Pfam" id="PF13727">
    <property type="entry name" value="CoA_binding_3"/>
    <property type="match status" value="1"/>
</dbReference>
<keyword evidence="5" id="KW-1185">Reference proteome</keyword>
<evidence type="ECO:0000259" key="3">
    <source>
        <dbReference type="Pfam" id="PF02719"/>
    </source>
</evidence>
<keyword evidence="2" id="KW-0472">Membrane</keyword>
<evidence type="ECO:0000256" key="1">
    <source>
        <dbReference type="ARBA" id="ARBA00007430"/>
    </source>
</evidence>
<keyword evidence="2" id="KW-1133">Transmembrane helix</keyword>
<dbReference type="InterPro" id="IPR003869">
    <property type="entry name" value="Polysac_CapD-like"/>
</dbReference>
<feature type="transmembrane region" description="Helical" evidence="2">
    <location>
        <begin position="96"/>
        <end position="119"/>
    </location>
</feature>
<dbReference type="PANTHER" id="PTHR43318">
    <property type="entry name" value="UDP-N-ACETYLGLUCOSAMINE 4,6-DEHYDRATASE"/>
    <property type="match status" value="1"/>
</dbReference>